<evidence type="ECO:0000256" key="2">
    <source>
        <dbReference type="ARBA" id="ARBA00022741"/>
    </source>
</evidence>
<feature type="region of interest" description="Disordered" evidence="4">
    <location>
        <begin position="246"/>
        <end position="300"/>
    </location>
</feature>
<keyword evidence="7" id="KW-1185">Reference proteome</keyword>
<dbReference type="InterPro" id="IPR050611">
    <property type="entry name" value="ABCF"/>
</dbReference>
<feature type="compositionally biased region" description="Basic and acidic residues" evidence="4">
    <location>
        <begin position="261"/>
        <end position="272"/>
    </location>
</feature>
<evidence type="ECO:0000256" key="4">
    <source>
        <dbReference type="SAM" id="MobiDB-lite"/>
    </source>
</evidence>
<dbReference type="Pfam" id="PF00005">
    <property type="entry name" value="ABC_tran"/>
    <property type="match status" value="2"/>
</dbReference>
<name>A0AB36JWY9_9GAMM</name>
<evidence type="ECO:0000256" key="1">
    <source>
        <dbReference type="ARBA" id="ARBA00022737"/>
    </source>
</evidence>
<dbReference type="PROSITE" id="PS00211">
    <property type="entry name" value="ABC_TRANSPORTER_1"/>
    <property type="match status" value="1"/>
</dbReference>
<dbReference type="InterPro" id="IPR003593">
    <property type="entry name" value="AAA+_ATPase"/>
</dbReference>
<dbReference type="SMART" id="SM00382">
    <property type="entry name" value="AAA"/>
    <property type="match status" value="2"/>
</dbReference>
<accession>A0AB36JWY9</accession>
<keyword evidence="1" id="KW-0677">Repeat</keyword>
<dbReference type="GO" id="GO:0016887">
    <property type="term" value="F:ATP hydrolysis activity"/>
    <property type="evidence" value="ECO:0007669"/>
    <property type="project" value="InterPro"/>
</dbReference>
<evidence type="ECO:0000313" key="6">
    <source>
        <dbReference type="EMBL" id="OOE39168.1"/>
    </source>
</evidence>
<dbReference type="SUPFAM" id="SSF52540">
    <property type="entry name" value="P-loop containing nucleoside triphosphate hydrolases"/>
    <property type="match status" value="2"/>
</dbReference>
<dbReference type="Proteomes" id="UP000189021">
    <property type="component" value="Unassembled WGS sequence"/>
</dbReference>
<dbReference type="PANTHER" id="PTHR19211">
    <property type="entry name" value="ATP-BINDING TRANSPORT PROTEIN-RELATED"/>
    <property type="match status" value="1"/>
</dbReference>
<dbReference type="InterPro" id="IPR003439">
    <property type="entry name" value="ABC_transporter-like_ATP-bd"/>
</dbReference>
<dbReference type="Gene3D" id="3.40.50.300">
    <property type="entry name" value="P-loop containing nucleotide triphosphate hydrolases"/>
    <property type="match status" value="2"/>
</dbReference>
<organism evidence="6 7">
    <name type="scientific">Salinivibrio kushneri</name>
    <dbReference type="NCBI Taxonomy" id="1908198"/>
    <lineage>
        <taxon>Bacteria</taxon>
        <taxon>Pseudomonadati</taxon>
        <taxon>Pseudomonadota</taxon>
        <taxon>Gammaproteobacteria</taxon>
        <taxon>Vibrionales</taxon>
        <taxon>Vibrionaceae</taxon>
        <taxon>Salinivibrio</taxon>
    </lineage>
</organism>
<comment type="caution">
    <text evidence="6">The sequence shown here is derived from an EMBL/GenBank/DDBJ whole genome shotgun (WGS) entry which is preliminary data.</text>
</comment>
<feature type="compositionally biased region" description="Basic and acidic residues" evidence="4">
    <location>
        <begin position="288"/>
        <end position="298"/>
    </location>
</feature>
<dbReference type="EMBL" id="MUEK01000010">
    <property type="protein sequence ID" value="OOE39168.1"/>
    <property type="molecule type" value="Genomic_DNA"/>
</dbReference>
<gene>
    <name evidence="6" type="ORF">BZG00_11070</name>
</gene>
<dbReference type="PROSITE" id="PS50893">
    <property type="entry name" value="ABC_TRANSPORTER_2"/>
    <property type="match status" value="1"/>
</dbReference>
<evidence type="ECO:0000313" key="7">
    <source>
        <dbReference type="Proteomes" id="UP000189021"/>
    </source>
</evidence>
<reference evidence="6 7" key="1">
    <citation type="journal article" date="2017" name="Genome Announc.">
        <title>Draft Genome Sequences of Salinivibrio proteolyticus, Salinivibrio sharmensis, Salinivibrio siamensis, Salinivibrio costicola subsp. alcaliphilus, Salinivibrio costicola subsp. vallismortis, and 29 New Isolates Belonging to the Genus Salinivibrio.</title>
        <authorList>
            <person name="Lopez-Hermoso C."/>
            <person name="de la Haba R.R."/>
            <person name="Sanchez-Porro C."/>
            <person name="Bayliss S.C."/>
            <person name="Feil E.J."/>
            <person name="Ventosa A."/>
        </authorList>
    </citation>
    <scope>NUCLEOTIDE SEQUENCE [LARGE SCALE GENOMIC DNA]</scope>
    <source>
        <strain evidence="6 7">AL184</strain>
    </source>
</reference>
<dbReference type="PANTHER" id="PTHR19211:SF6">
    <property type="entry name" value="BLL7188 PROTEIN"/>
    <property type="match status" value="1"/>
</dbReference>
<proteinExistence type="predicted"/>
<evidence type="ECO:0000256" key="3">
    <source>
        <dbReference type="ARBA" id="ARBA00022840"/>
    </source>
</evidence>
<dbReference type="AlphaFoldDB" id="A0AB36JWY9"/>
<evidence type="ECO:0000259" key="5">
    <source>
        <dbReference type="PROSITE" id="PS50893"/>
    </source>
</evidence>
<dbReference type="RefSeq" id="WP_077659509.1">
    <property type="nucleotide sequence ID" value="NZ_CP040021.1"/>
</dbReference>
<keyword evidence="2" id="KW-0547">Nucleotide-binding</keyword>
<dbReference type="GO" id="GO:0005524">
    <property type="term" value="F:ATP binding"/>
    <property type="evidence" value="ECO:0007669"/>
    <property type="project" value="UniProtKB-KW"/>
</dbReference>
<dbReference type="InterPro" id="IPR017871">
    <property type="entry name" value="ABC_transporter-like_CS"/>
</dbReference>
<keyword evidence="3" id="KW-0067">ATP-binding</keyword>
<dbReference type="InterPro" id="IPR027417">
    <property type="entry name" value="P-loop_NTPase"/>
</dbReference>
<protein>
    <recommendedName>
        <fullName evidence="5">ABC transporter domain-containing protein</fullName>
    </recommendedName>
</protein>
<sequence length="537" mass="59752">MPYLITHDLSVTLPDGRVLFEPVSITFEHGPIGLVGDNGTGKSLLLTLLAGQTLPSAQGISYSGHVQRDGDIAYLSQHITAPKAQTLAEVLGIAEQLHALAAIQAGSVDPAHYERVNDDWDIAERYQATLTRLGIDASLSAPLHVLSGGQLTLLSLYRVFHSQAHIVLLDEPSNHLDRAARHKLVSWIESYLGLVITVSHDQQLLRHMRAIYALTPQGIAKYTGNYDDFIRTQRQEQEALIAKRTHLNKQHKQVLRQQQKSAEKAQKREAKGKQLRKKSSQAKLILDGQKESAQDAKSRAKTQFSQQFKRYQKQLDALDTQLPENNPTLYMHHSEPMKRRRLIKASQCQLPFGHTEPLDWSVYAGEHWLLTGQNGVGKSTLLRTLMGHHAPASGSIDVVGDCVYLDQHFSLLDPKQPLLSCLRHHSDLSESDARTCLASLGLRGDRVYQTIDSLSGGEKMKVAMLAVSHQHAQPLLLLDEPDNHLDISAKHALVDALNHYQGAYILVSHDDAFIDALHLTHQWELGYHAASSLPSDR</sequence>
<feature type="domain" description="ABC transporter" evidence="5">
    <location>
        <begin position="4"/>
        <end position="242"/>
    </location>
</feature>